<evidence type="ECO:0008006" key="4">
    <source>
        <dbReference type="Google" id="ProtNLM"/>
    </source>
</evidence>
<dbReference type="EMBL" id="JAQIBC010000002">
    <property type="protein sequence ID" value="MDM5263529.1"/>
    <property type="molecule type" value="Genomic_DNA"/>
</dbReference>
<name>A0ABT7QR28_9BACT</name>
<evidence type="ECO:0000313" key="2">
    <source>
        <dbReference type="EMBL" id="MDM5263529.1"/>
    </source>
</evidence>
<protein>
    <recommendedName>
        <fullName evidence="4">Lipoprotein</fullName>
    </recommendedName>
</protein>
<proteinExistence type="predicted"/>
<keyword evidence="3" id="KW-1185">Reference proteome</keyword>
<evidence type="ECO:0000313" key="3">
    <source>
        <dbReference type="Proteomes" id="UP001169066"/>
    </source>
</evidence>
<feature type="compositionally biased region" description="Polar residues" evidence="1">
    <location>
        <begin position="253"/>
        <end position="268"/>
    </location>
</feature>
<evidence type="ECO:0000256" key="1">
    <source>
        <dbReference type="SAM" id="MobiDB-lite"/>
    </source>
</evidence>
<comment type="caution">
    <text evidence="2">The sequence shown here is derived from an EMBL/GenBank/DDBJ whole genome shotgun (WGS) entry which is preliminary data.</text>
</comment>
<dbReference type="RefSeq" id="WP_289401550.1">
    <property type="nucleotide sequence ID" value="NZ_JAQIBC010000002.1"/>
</dbReference>
<reference evidence="2" key="1">
    <citation type="submission" date="2023-01" db="EMBL/GenBank/DDBJ databases">
        <title>Sulfurovum sp. XTW-4 genome assembly.</title>
        <authorList>
            <person name="Wang J."/>
        </authorList>
    </citation>
    <scope>NUCLEOTIDE SEQUENCE</scope>
    <source>
        <strain evidence="2">XTW-4</strain>
    </source>
</reference>
<feature type="region of interest" description="Disordered" evidence="1">
    <location>
        <begin position="245"/>
        <end position="268"/>
    </location>
</feature>
<organism evidence="2 3">
    <name type="scientific">Sulfurovum xiamenensis</name>
    <dbReference type="NCBI Taxonomy" id="3019066"/>
    <lineage>
        <taxon>Bacteria</taxon>
        <taxon>Pseudomonadati</taxon>
        <taxon>Campylobacterota</taxon>
        <taxon>Epsilonproteobacteria</taxon>
        <taxon>Campylobacterales</taxon>
        <taxon>Sulfurovaceae</taxon>
        <taxon>Sulfurovum</taxon>
    </lineage>
</organism>
<gene>
    <name evidence="2" type="ORF">PF327_04900</name>
</gene>
<sequence>MIKNKIHTMVAASILLLINGCGSDTPEPEEKKRKVAGFHTDRSMFIATVDKVSPTKEDRNAMIGEFIMKSNLQCQHYLDNPLNTSSNPKKQGLYMDIFDGVSQAFGMKHITDGAKKLYIKKSGNGTNKAKIAYENALSPEIKRGVEIAREKYAQKMLLRKTRMIESYTIAMLERDMENYDKLCSYETGLIEIHKALKKAQRQPKIKPFSPKIDPTTIKNKVEAVTREAEANELSNVKIDVKVLNAKESEKESQSQTMSDIEELNNTAF</sequence>
<dbReference type="Proteomes" id="UP001169066">
    <property type="component" value="Unassembled WGS sequence"/>
</dbReference>
<accession>A0ABT7QR28</accession>